<sequence>MMEITKGNILDTDAEAVVNTVNTVGVMGKGIALQFKQAYPDNYKAYRAACDREEVKLGNMFVFDTGRMGAQRYIINFPTKAHWKSRSKIPDIISGLQDLIRVIREYDIRSIAVPALGCGNGGLRWDDVLPLITKSLGALADVDVRVFPPSGAPDASEMRVATKKPRMSPGRAALLALLTRYTRLSQEEQVTTENGASLLEIQKLMYLLQTVGEPLRLAYTKAQYGPYAENLNHVLQQLEGHYLRGYGDRSEQILKLRPLELLPEAENAERWLDEHPDSTLQRIDAVLQLIAGFASPYGLELLTTVHWVSTHDDPRAGEDPDVAVALVQQWSARKGHLFTTRHVKRAWERLEQSGWLATV</sequence>
<protein>
    <submittedName>
        <fullName evidence="3">Macro domain-containing protein</fullName>
    </submittedName>
</protein>
<accession>A0ABN2EDT4</accession>
<dbReference type="PANTHER" id="PTHR12521">
    <property type="entry name" value="PROTEIN C6ORF130"/>
    <property type="match status" value="1"/>
</dbReference>
<feature type="domain" description="Macro" evidence="2">
    <location>
        <begin position="1"/>
        <end position="155"/>
    </location>
</feature>
<proteinExistence type="predicted"/>
<name>A0ABN2EDT4_9ACTN</name>
<dbReference type="InterPro" id="IPR002589">
    <property type="entry name" value="Macro_dom"/>
</dbReference>
<gene>
    <name evidence="3" type="ORF">GCM10009789_67120</name>
</gene>
<dbReference type="PROSITE" id="PS51154">
    <property type="entry name" value="MACRO"/>
    <property type="match status" value="1"/>
</dbReference>
<comment type="catalytic activity">
    <reaction evidence="1">
        <text>an N-(ADP-alpha-D-ribosyl)-thymidine in DNA + H2O = a thymidine in DNA + ADP-D-ribose</text>
        <dbReference type="Rhea" id="RHEA:71655"/>
        <dbReference type="Rhea" id="RHEA-COMP:13556"/>
        <dbReference type="Rhea" id="RHEA-COMP:18051"/>
        <dbReference type="ChEBI" id="CHEBI:15377"/>
        <dbReference type="ChEBI" id="CHEBI:57967"/>
        <dbReference type="ChEBI" id="CHEBI:137386"/>
        <dbReference type="ChEBI" id="CHEBI:191199"/>
    </reaction>
    <physiologicalReaction direction="left-to-right" evidence="1">
        <dbReference type="Rhea" id="RHEA:71656"/>
    </physiologicalReaction>
</comment>
<dbReference type="Proteomes" id="UP001500393">
    <property type="component" value="Unassembled WGS sequence"/>
</dbReference>
<reference evidence="3 4" key="1">
    <citation type="journal article" date="2019" name="Int. J. Syst. Evol. Microbiol.">
        <title>The Global Catalogue of Microorganisms (GCM) 10K type strain sequencing project: providing services to taxonomists for standard genome sequencing and annotation.</title>
        <authorList>
            <consortium name="The Broad Institute Genomics Platform"/>
            <consortium name="The Broad Institute Genome Sequencing Center for Infectious Disease"/>
            <person name="Wu L."/>
            <person name="Ma J."/>
        </authorList>
    </citation>
    <scope>NUCLEOTIDE SEQUENCE [LARGE SCALE GENOMIC DNA]</scope>
    <source>
        <strain evidence="3 4">JCM 14969</strain>
    </source>
</reference>
<dbReference type="InterPro" id="IPR043472">
    <property type="entry name" value="Macro_dom-like"/>
</dbReference>
<dbReference type="SMART" id="SM00506">
    <property type="entry name" value="A1pp"/>
    <property type="match status" value="1"/>
</dbReference>
<dbReference type="InterPro" id="IPR050892">
    <property type="entry name" value="ADP-ribose_metab_enzymes"/>
</dbReference>
<dbReference type="Pfam" id="PF01661">
    <property type="entry name" value="Macro"/>
    <property type="match status" value="1"/>
</dbReference>
<organism evidence="3 4">
    <name type="scientific">Kribbella sancticallisti</name>
    <dbReference type="NCBI Taxonomy" id="460087"/>
    <lineage>
        <taxon>Bacteria</taxon>
        <taxon>Bacillati</taxon>
        <taxon>Actinomycetota</taxon>
        <taxon>Actinomycetes</taxon>
        <taxon>Propionibacteriales</taxon>
        <taxon>Kribbellaceae</taxon>
        <taxon>Kribbella</taxon>
    </lineage>
</organism>
<keyword evidence="4" id="KW-1185">Reference proteome</keyword>
<dbReference type="PANTHER" id="PTHR12521:SF0">
    <property type="entry name" value="ADP-RIBOSE GLYCOHYDROLASE OARD1"/>
    <property type="match status" value="1"/>
</dbReference>
<evidence type="ECO:0000259" key="2">
    <source>
        <dbReference type="PROSITE" id="PS51154"/>
    </source>
</evidence>
<evidence type="ECO:0000256" key="1">
    <source>
        <dbReference type="ARBA" id="ARBA00035885"/>
    </source>
</evidence>
<dbReference type="Gene3D" id="3.40.220.10">
    <property type="entry name" value="Leucine Aminopeptidase, subunit E, domain 1"/>
    <property type="match status" value="1"/>
</dbReference>
<comment type="caution">
    <text evidence="3">The sequence shown here is derived from an EMBL/GenBank/DDBJ whole genome shotgun (WGS) entry which is preliminary data.</text>
</comment>
<dbReference type="EMBL" id="BAAAOS010000053">
    <property type="protein sequence ID" value="GAA1603679.1"/>
    <property type="molecule type" value="Genomic_DNA"/>
</dbReference>
<evidence type="ECO:0000313" key="4">
    <source>
        <dbReference type="Proteomes" id="UP001500393"/>
    </source>
</evidence>
<evidence type="ECO:0000313" key="3">
    <source>
        <dbReference type="EMBL" id="GAA1603679.1"/>
    </source>
</evidence>
<dbReference type="RefSeq" id="WP_344220769.1">
    <property type="nucleotide sequence ID" value="NZ_BAAAOS010000053.1"/>
</dbReference>
<dbReference type="SUPFAM" id="SSF52949">
    <property type="entry name" value="Macro domain-like"/>
    <property type="match status" value="1"/>
</dbReference>